<dbReference type="Gene3D" id="3.30.565.10">
    <property type="entry name" value="Histidine kinase-like ATPase, C-terminal domain"/>
    <property type="match status" value="1"/>
</dbReference>
<dbReference type="PANTHER" id="PTHR43047">
    <property type="entry name" value="TWO-COMPONENT HISTIDINE PROTEIN KINASE"/>
    <property type="match status" value="1"/>
</dbReference>
<gene>
    <name evidence="8" type="ORF">FSC37_14675</name>
</gene>
<dbReference type="PROSITE" id="PS50109">
    <property type="entry name" value="HIS_KIN"/>
    <property type="match status" value="1"/>
</dbReference>
<keyword evidence="5" id="KW-0597">Phosphoprotein</keyword>
<reference evidence="8 9" key="1">
    <citation type="submission" date="2019-08" db="EMBL/GenBank/DDBJ databases">
        <authorList>
            <person name="Khan S.A."/>
            <person name="Jeon C.O."/>
            <person name="Jeong S.E."/>
        </authorList>
    </citation>
    <scope>NUCLEOTIDE SEQUENCE [LARGE SCALE GENOMIC DNA]</scope>
    <source>
        <strain evidence="9">IMCC1728</strain>
    </source>
</reference>
<dbReference type="Pfam" id="PF02518">
    <property type="entry name" value="HATPase_c"/>
    <property type="match status" value="1"/>
</dbReference>
<dbReference type="Pfam" id="PF00072">
    <property type="entry name" value="Response_reg"/>
    <property type="match status" value="1"/>
</dbReference>
<dbReference type="EMBL" id="VOPW01000001">
    <property type="protein sequence ID" value="TXC66616.1"/>
    <property type="molecule type" value="Genomic_DNA"/>
</dbReference>
<dbReference type="InterPro" id="IPR004358">
    <property type="entry name" value="Sig_transdc_His_kin-like_C"/>
</dbReference>
<keyword evidence="9" id="KW-1185">Reference proteome</keyword>
<name>A0A5C6U4B7_9BURK</name>
<dbReference type="InterPro" id="IPR011006">
    <property type="entry name" value="CheY-like_superfamily"/>
</dbReference>
<dbReference type="Gene3D" id="3.40.50.2300">
    <property type="match status" value="1"/>
</dbReference>
<evidence type="ECO:0000256" key="2">
    <source>
        <dbReference type="ARBA" id="ARBA00012438"/>
    </source>
</evidence>
<feature type="domain" description="Histidine kinase" evidence="6">
    <location>
        <begin position="7"/>
        <end position="116"/>
    </location>
</feature>
<dbReference type="PROSITE" id="PS50110">
    <property type="entry name" value="RESPONSE_REGULATORY"/>
    <property type="match status" value="1"/>
</dbReference>
<evidence type="ECO:0000256" key="5">
    <source>
        <dbReference type="PROSITE-ProRule" id="PRU00169"/>
    </source>
</evidence>
<organism evidence="8 9">
    <name type="scientific">Piscinibacter aquaticus</name>
    <dbReference type="NCBI Taxonomy" id="392597"/>
    <lineage>
        <taxon>Bacteria</taxon>
        <taxon>Pseudomonadati</taxon>
        <taxon>Pseudomonadota</taxon>
        <taxon>Betaproteobacteria</taxon>
        <taxon>Burkholderiales</taxon>
        <taxon>Sphaerotilaceae</taxon>
        <taxon>Piscinibacter</taxon>
    </lineage>
</organism>
<dbReference type="CDD" id="cd16922">
    <property type="entry name" value="HATPase_EvgS-ArcB-TorS-like"/>
    <property type="match status" value="1"/>
</dbReference>
<comment type="catalytic activity">
    <reaction evidence="1">
        <text>ATP + protein L-histidine = ADP + protein N-phospho-L-histidine.</text>
        <dbReference type="EC" id="2.7.13.3"/>
    </reaction>
</comment>
<evidence type="ECO:0000259" key="7">
    <source>
        <dbReference type="PROSITE" id="PS50110"/>
    </source>
</evidence>
<dbReference type="EC" id="2.7.13.3" evidence="2"/>
<dbReference type="InterPro" id="IPR036890">
    <property type="entry name" value="HATPase_C_sf"/>
</dbReference>
<dbReference type="SUPFAM" id="SSF52172">
    <property type="entry name" value="CheY-like"/>
    <property type="match status" value="1"/>
</dbReference>
<dbReference type="Proteomes" id="UP000321832">
    <property type="component" value="Unassembled WGS sequence"/>
</dbReference>
<evidence type="ECO:0000256" key="4">
    <source>
        <dbReference type="ARBA" id="ARBA00022777"/>
    </source>
</evidence>
<accession>A0A5C6U4B7</accession>
<dbReference type="SUPFAM" id="SSF55874">
    <property type="entry name" value="ATPase domain of HSP90 chaperone/DNA topoisomerase II/histidine kinase"/>
    <property type="match status" value="1"/>
</dbReference>
<dbReference type="InterPro" id="IPR005467">
    <property type="entry name" value="His_kinase_dom"/>
</dbReference>
<dbReference type="InterPro" id="IPR003594">
    <property type="entry name" value="HATPase_dom"/>
</dbReference>
<comment type="caution">
    <text evidence="8">The sequence shown here is derived from an EMBL/GenBank/DDBJ whole genome shotgun (WGS) entry which is preliminary data.</text>
</comment>
<dbReference type="SMART" id="SM00387">
    <property type="entry name" value="HATPase_c"/>
    <property type="match status" value="1"/>
</dbReference>
<protein>
    <recommendedName>
        <fullName evidence="2">histidine kinase</fullName>
        <ecNumber evidence="2">2.7.13.3</ecNumber>
    </recommendedName>
</protein>
<evidence type="ECO:0000313" key="8">
    <source>
        <dbReference type="EMBL" id="TXC66616.1"/>
    </source>
</evidence>
<evidence type="ECO:0000256" key="1">
    <source>
        <dbReference type="ARBA" id="ARBA00000085"/>
    </source>
</evidence>
<sequence length="217" mass="22919">MRCGCAVLTNLVSNAVKFTLKGEVVVEARALPAQGDSEARVEIRVRDTGVGISEAAQRIVFDAFEQADRSTTRRFGGTGLGLSICRRLLALMGGGIAVASRVGEGSEFRLWFPLEPAAEDAPGSGAPNAMLEGARALVVDDNETNRLIVEHYLKGLGLQVTLCGDSREVPGLIARAAEGGQPFDLLLTDLHMPHVDGLSPPARSAAMHAAPTCRSRC</sequence>
<feature type="modified residue" description="4-aspartylphosphate" evidence="5">
    <location>
        <position position="189"/>
    </location>
</feature>
<proteinExistence type="predicted"/>
<dbReference type="InterPro" id="IPR001789">
    <property type="entry name" value="Sig_transdc_resp-reg_receiver"/>
</dbReference>
<evidence type="ECO:0000256" key="3">
    <source>
        <dbReference type="ARBA" id="ARBA00022679"/>
    </source>
</evidence>
<dbReference type="GO" id="GO:0004673">
    <property type="term" value="F:protein histidine kinase activity"/>
    <property type="evidence" value="ECO:0007669"/>
    <property type="project" value="UniProtKB-EC"/>
</dbReference>
<feature type="domain" description="Response regulatory" evidence="7">
    <location>
        <begin position="135"/>
        <end position="217"/>
    </location>
</feature>
<dbReference type="PRINTS" id="PR00344">
    <property type="entry name" value="BCTRLSENSOR"/>
</dbReference>
<evidence type="ECO:0000313" key="9">
    <source>
        <dbReference type="Proteomes" id="UP000321832"/>
    </source>
</evidence>
<keyword evidence="4" id="KW-0418">Kinase</keyword>
<evidence type="ECO:0000259" key="6">
    <source>
        <dbReference type="PROSITE" id="PS50109"/>
    </source>
</evidence>
<dbReference type="AlphaFoldDB" id="A0A5C6U4B7"/>
<dbReference type="PANTHER" id="PTHR43047:SF64">
    <property type="entry name" value="HISTIDINE KINASE CONTAINING CHEY-HOMOLOGOUS RECEIVER DOMAIN AND PAS DOMAIN-RELATED"/>
    <property type="match status" value="1"/>
</dbReference>
<keyword evidence="3" id="KW-0808">Transferase</keyword>
<dbReference type="GO" id="GO:0000160">
    <property type="term" value="P:phosphorelay signal transduction system"/>
    <property type="evidence" value="ECO:0007669"/>
    <property type="project" value="InterPro"/>
</dbReference>